<dbReference type="EMBL" id="JAGKSQ010000003">
    <property type="protein sequence ID" value="MBP3951264.1"/>
    <property type="molecule type" value="Genomic_DNA"/>
</dbReference>
<dbReference type="GO" id="GO:0016787">
    <property type="term" value="F:hydrolase activity"/>
    <property type="evidence" value="ECO:0007669"/>
    <property type="project" value="UniProtKB-KW"/>
</dbReference>
<keyword evidence="2 3" id="KW-0378">Hydrolase</keyword>
<evidence type="ECO:0000256" key="3">
    <source>
        <dbReference type="PIRNR" id="PIRNR021362"/>
    </source>
</evidence>
<dbReference type="InterPro" id="IPR023214">
    <property type="entry name" value="HAD_sf"/>
</dbReference>
<dbReference type="PANTHER" id="PTHR35134:SF2">
    <property type="entry name" value="NUCLEOTIDASE YQFW-RELATED"/>
    <property type="match status" value="1"/>
</dbReference>
<dbReference type="Gene3D" id="3.40.50.1000">
    <property type="entry name" value="HAD superfamily/HAD-like"/>
    <property type="match status" value="1"/>
</dbReference>
<dbReference type="InterPro" id="IPR052419">
    <property type="entry name" value="5_3-deoxyribonucleotidase-like"/>
</dbReference>
<dbReference type="InterPro" id="IPR009206">
    <property type="entry name" value="Nucleotidase_putative"/>
</dbReference>
<gene>
    <name evidence="4" type="ORF">J7W16_08975</name>
</gene>
<name>A0A940WZV7_9BACI</name>
<organism evidence="4 5">
    <name type="scientific">Halalkalibacter suaedae</name>
    <dbReference type="NCBI Taxonomy" id="2822140"/>
    <lineage>
        <taxon>Bacteria</taxon>
        <taxon>Bacillati</taxon>
        <taxon>Bacillota</taxon>
        <taxon>Bacilli</taxon>
        <taxon>Bacillales</taxon>
        <taxon>Bacillaceae</taxon>
        <taxon>Halalkalibacter</taxon>
    </lineage>
</organism>
<dbReference type="Proteomes" id="UP000678228">
    <property type="component" value="Unassembled WGS sequence"/>
</dbReference>
<reference evidence="4" key="1">
    <citation type="submission" date="2021-03" db="EMBL/GenBank/DDBJ databases">
        <title>Bacillus suaedae sp. nov., isolated from Suaeda aralocaspica.</title>
        <authorList>
            <person name="Lei R.F.R."/>
        </authorList>
    </citation>
    <scope>NUCLEOTIDE SEQUENCE</scope>
    <source>
        <strain evidence="4">YZJH907-2</strain>
    </source>
</reference>
<sequence length="191" mass="22616">MNKKKRMGLDIDGTITDPNTFIPYLNKHFKKQLTLDDLIEYDLTSILGITEIEFWDWMGLHEATIYKEAPIALNAEQILHEWTKVHDLIYITARREHLAEITHQWFDTKSLPYDHIELVGKHDKLDAVRKHKLDIFFEDKHDNAVAIAEEFNIPVILMDTPYNRLPAPKNVIRAHNWFEAKDWVDNWIKES</sequence>
<dbReference type="AlphaFoldDB" id="A0A940WZV7"/>
<evidence type="ECO:0000313" key="5">
    <source>
        <dbReference type="Proteomes" id="UP000678228"/>
    </source>
</evidence>
<protein>
    <recommendedName>
        <fullName evidence="3">Nucleotidase</fullName>
        <ecNumber evidence="3">3.1.3.-</ecNumber>
    </recommendedName>
</protein>
<evidence type="ECO:0000256" key="1">
    <source>
        <dbReference type="ARBA" id="ARBA00009589"/>
    </source>
</evidence>
<evidence type="ECO:0000256" key="2">
    <source>
        <dbReference type="ARBA" id="ARBA00022801"/>
    </source>
</evidence>
<dbReference type="SUPFAM" id="SSF56784">
    <property type="entry name" value="HAD-like"/>
    <property type="match status" value="1"/>
</dbReference>
<evidence type="ECO:0000313" key="4">
    <source>
        <dbReference type="EMBL" id="MBP3951264.1"/>
    </source>
</evidence>
<proteinExistence type="inferred from homology"/>
<comment type="caution">
    <text evidence="4">The sequence shown here is derived from an EMBL/GenBank/DDBJ whole genome shotgun (WGS) entry which is preliminary data.</text>
</comment>
<dbReference type="PIRSF" id="PIRSF021362">
    <property type="entry name" value="UCP021362_HAD"/>
    <property type="match status" value="1"/>
</dbReference>
<dbReference type="EC" id="3.1.3.-" evidence="3"/>
<dbReference type="InterPro" id="IPR036412">
    <property type="entry name" value="HAD-like_sf"/>
</dbReference>
<dbReference type="PANTHER" id="PTHR35134">
    <property type="entry name" value="NUCLEOTIDASE YQFW-RELATED"/>
    <property type="match status" value="1"/>
</dbReference>
<comment type="similarity">
    <text evidence="1 3">Belongs to the 5'(3')-deoxyribonucleotidase family.</text>
</comment>
<accession>A0A940WZV7</accession>
<keyword evidence="5" id="KW-1185">Reference proteome</keyword>
<dbReference type="RefSeq" id="WP_210596955.1">
    <property type="nucleotide sequence ID" value="NZ_JAGKSQ010000003.1"/>
</dbReference>